<dbReference type="Proteomes" id="UP001160334">
    <property type="component" value="Unassembled WGS sequence"/>
</dbReference>
<feature type="compositionally biased region" description="Low complexity" evidence="1">
    <location>
        <begin position="847"/>
        <end position="862"/>
    </location>
</feature>
<name>A0ABT6MAA8_9NOCA</name>
<comment type="caution">
    <text evidence="3">The sequence shown here is derived from an EMBL/GenBank/DDBJ whole genome shotgun (WGS) entry which is preliminary data.</text>
</comment>
<feature type="domain" description="HTH araC/xylS-type" evidence="2">
    <location>
        <begin position="876"/>
        <end position="977"/>
    </location>
</feature>
<organism evidence="3 4">
    <name type="scientific">Prescottella agglutinans</name>
    <dbReference type="NCBI Taxonomy" id="1644129"/>
    <lineage>
        <taxon>Bacteria</taxon>
        <taxon>Bacillati</taxon>
        <taxon>Actinomycetota</taxon>
        <taxon>Actinomycetes</taxon>
        <taxon>Mycobacteriales</taxon>
        <taxon>Nocardiaceae</taxon>
        <taxon>Prescottella</taxon>
    </lineage>
</organism>
<dbReference type="PROSITE" id="PS01124">
    <property type="entry name" value="HTH_ARAC_FAMILY_2"/>
    <property type="match status" value="1"/>
</dbReference>
<dbReference type="Gene3D" id="1.10.10.60">
    <property type="entry name" value="Homeodomain-like"/>
    <property type="match status" value="1"/>
</dbReference>
<sequence length="995" mass="108480">MDIGRQSRAYSRAQAFQQIRHGLDEARRGSGSVLVVTGDRWSGRTHFLDDVHRMHAGHTTFITGSREADLSPMTALRPLSSRLGINADTMAAAITESGPAGDDEFGAIVGELFLGALESYDTGDEALLIAIDDADLLPRSCVSVLGYIARRLARLRVFLILTTGPHIDSRLSSLPQLPMYTLTAEESASFVASVSGRRPPLSTLVELHAVSHGNPAHLRELSENLTIAQLEGHAALPSPTAVGERRMDHWRLTLENLTAVQRTALTILTITGSLEPNLLAEALLSGPEPHRDPEGEIAALVNAGVLRAIRHEVQAPNNLDRAAIYLIAPPDLRKECHRIIEAHSLLRYLPTRAMANPVFAADELVQSVDEIIRCTRELARTGEVGLAIHTLRRASELTTDAKRAELAAQGQLIALEYGYLTDSAGFAGFAESEHLAPADAAKVVSVQLLLRHLQDEPLDSEGVLRIVESLAARCPRSASTLAATAAYFHAYRYELDEARRVLAVTEPAGGYCETSQLRTVLAYAHLAIAEDDVERASQALSDAGGTEQHEGPVESLMSAHLLQQLGRHAESAVRLDHISAQTLTPIERLVLLTLQVDNEIFAGNIDTAHRLWNEAYAVVPVENCLPSLRVCQRMHILGLMGRFDDADALVEKIRSTPARHAQLFNESRLLWVLGQIALMKCDVDSAISLLTQSIDTVDSVSGHWQLHRHVDLVEAFTIAGQQDAADNVLQALVDRLPVRPSPSAKAAVARGQLLLAASPDQARSAFSRALGARSEPAPVVERARAHAIYAEQWHDDSTPVTYQRHRRSAHALLTRIGAVGWIEGAGWTGSGPADLMPASARRPHPHSASTQQATTAFTESASDLAGAEEPATSIYRQALEVIDATFTDRELNPRVLAGRLGISVRTAHRVFHRHGTSISREIRKRRVERAENLLRQPRYSHLTLSEIAAISGAPSVAYLRTGIKEKHDLSPSELRELWAAETVEDEAVLQVLDRE</sequence>
<evidence type="ECO:0000259" key="2">
    <source>
        <dbReference type="PROSITE" id="PS01124"/>
    </source>
</evidence>
<dbReference type="EMBL" id="JARXVC010000004">
    <property type="protein sequence ID" value="MDH6280874.1"/>
    <property type="molecule type" value="Genomic_DNA"/>
</dbReference>
<accession>A0ABT6MAA8</accession>
<feature type="region of interest" description="Disordered" evidence="1">
    <location>
        <begin position="837"/>
        <end position="863"/>
    </location>
</feature>
<dbReference type="RefSeq" id="WP_280760205.1">
    <property type="nucleotide sequence ID" value="NZ_JARXVC010000004.1"/>
</dbReference>
<dbReference type="Pfam" id="PF12833">
    <property type="entry name" value="HTH_18"/>
    <property type="match status" value="1"/>
</dbReference>
<evidence type="ECO:0000256" key="1">
    <source>
        <dbReference type="SAM" id="MobiDB-lite"/>
    </source>
</evidence>
<evidence type="ECO:0000313" key="3">
    <source>
        <dbReference type="EMBL" id="MDH6280874.1"/>
    </source>
</evidence>
<proteinExistence type="predicted"/>
<dbReference type="SMART" id="SM00342">
    <property type="entry name" value="HTH_ARAC"/>
    <property type="match status" value="1"/>
</dbReference>
<dbReference type="InterPro" id="IPR018060">
    <property type="entry name" value="HTH_AraC"/>
</dbReference>
<gene>
    <name evidence="3" type="ORF">M2280_002087</name>
</gene>
<keyword evidence="4" id="KW-1185">Reference proteome</keyword>
<protein>
    <submittedName>
        <fullName evidence="3">AraC-like DNA-binding protein</fullName>
    </submittedName>
</protein>
<reference evidence="3 4" key="1">
    <citation type="submission" date="2023-04" db="EMBL/GenBank/DDBJ databases">
        <title>Forest soil microbial communities from Buena Vista Peninsula, Colon Province, Panama.</title>
        <authorList>
            <person name="Bouskill N."/>
        </authorList>
    </citation>
    <scope>NUCLEOTIDE SEQUENCE [LARGE SCALE GENOMIC DNA]</scope>
    <source>
        <strain evidence="3 4">CFH S0262</strain>
    </source>
</reference>
<evidence type="ECO:0000313" key="4">
    <source>
        <dbReference type="Proteomes" id="UP001160334"/>
    </source>
</evidence>